<dbReference type="Pfam" id="PF14024">
    <property type="entry name" value="DUF4240"/>
    <property type="match status" value="1"/>
</dbReference>
<accession>L1KJF9</accession>
<sequence length="222" mass="23957">MDASDFWNIVDEARRTAASSMGDDSPTGEGAGDADWGAVAERASALLAARPVVEIVAAQQVLWDLLAESYRAPLWAAAYTINGGCSDDGFDYFRGWLILQGREVFERAVADPDSLAELPEIRAAAEEWAEVDCERTLGIAWDAHRTATGQDLPPGCFSIRYPQLDPSWGFDFDDWEELGRRLPRLAALYAKHVADRAGGSAAAGRPIQSEVGSVPSAVRPGC</sequence>
<dbReference type="EMBL" id="AEJC01000647">
    <property type="protein sequence ID" value="EKX60523.1"/>
    <property type="molecule type" value="Genomic_DNA"/>
</dbReference>
<organism evidence="2 3">
    <name type="scientific">Streptomyces ipomoeae 91-03</name>
    <dbReference type="NCBI Taxonomy" id="698759"/>
    <lineage>
        <taxon>Bacteria</taxon>
        <taxon>Bacillati</taxon>
        <taxon>Actinomycetota</taxon>
        <taxon>Actinomycetes</taxon>
        <taxon>Kitasatosporales</taxon>
        <taxon>Streptomycetaceae</taxon>
        <taxon>Streptomyces</taxon>
    </lineage>
</organism>
<dbReference type="RefSeq" id="WP_009340505.1">
    <property type="nucleotide sequence ID" value="NZ_AEJC01000647.1"/>
</dbReference>
<evidence type="ECO:0000259" key="1">
    <source>
        <dbReference type="Pfam" id="PF14024"/>
    </source>
</evidence>
<protein>
    <recommendedName>
        <fullName evidence="1">DUF4240 domain-containing protein</fullName>
    </recommendedName>
</protein>
<dbReference type="Proteomes" id="UP000010411">
    <property type="component" value="Unassembled WGS sequence"/>
</dbReference>
<dbReference type="InterPro" id="IPR025334">
    <property type="entry name" value="DUF4240"/>
</dbReference>
<gene>
    <name evidence="2" type="ORF">STRIP9103_03133</name>
</gene>
<keyword evidence="3" id="KW-1185">Reference proteome</keyword>
<dbReference type="PATRIC" id="fig|698759.3.peg.8759"/>
<reference evidence="2 3" key="1">
    <citation type="submission" date="2012-11" db="EMBL/GenBank/DDBJ databases">
        <authorList>
            <person name="Huguet-Tapia J.C."/>
            <person name="Durkin A.S."/>
            <person name="Pettis G.S."/>
            <person name="Badger J.H."/>
        </authorList>
    </citation>
    <scope>NUCLEOTIDE SEQUENCE [LARGE SCALE GENOMIC DNA]</scope>
    <source>
        <strain evidence="2 3">91-03</strain>
    </source>
</reference>
<name>L1KJF9_9ACTN</name>
<evidence type="ECO:0000313" key="2">
    <source>
        <dbReference type="EMBL" id="EKX60523.1"/>
    </source>
</evidence>
<dbReference type="OrthoDB" id="6200718at2"/>
<proteinExistence type="predicted"/>
<feature type="domain" description="DUF4240" evidence="1">
    <location>
        <begin position="1"/>
        <end position="144"/>
    </location>
</feature>
<evidence type="ECO:0000313" key="3">
    <source>
        <dbReference type="Proteomes" id="UP000010411"/>
    </source>
</evidence>
<dbReference type="AlphaFoldDB" id="L1KJF9"/>
<comment type="caution">
    <text evidence="2">The sequence shown here is derived from an EMBL/GenBank/DDBJ whole genome shotgun (WGS) entry which is preliminary data.</text>
</comment>